<evidence type="ECO:0000259" key="2">
    <source>
        <dbReference type="Pfam" id="PF12706"/>
    </source>
</evidence>
<dbReference type="Pfam" id="PF12706">
    <property type="entry name" value="Lactamase_B_2"/>
    <property type="match status" value="1"/>
</dbReference>
<dbReference type="Gene3D" id="3.60.15.10">
    <property type="entry name" value="Ribonuclease Z/Hydroxyacylglutathione hydrolase-like"/>
    <property type="match status" value="1"/>
</dbReference>
<dbReference type="HAMAP" id="MF_01406">
    <property type="entry name" value="UPF0282"/>
    <property type="match status" value="1"/>
</dbReference>
<evidence type="ECO:0000313" key="3">
    <source>
        <dbReference type="EMBL" id="ADB57949.1"/>
    </source>
</evidence>
<protein>
    <recommendedName>
        <fullName evidence="1">UPF0282 protein Arcpr_0886</fullName>
    </recommendedName>
</protein>
<evidence type="ECO:0000313" key="4">
    <source>
        <dbReference type="Proteomes" id="UP000001901"/>
    </source>
</evidence>
<keyword evidence="4" id="KW-1185">Reference proteome</keyword>
<gene>
    <name evidence="3" type="ordered locus">Arcpr_0886</name>
</gene>
<dbReference type="Proteomes" id="UP000001901">
    <property type="component" value="Chromosome"/>
</dbReference>
<dbReference type="RefSeq" id="WP_012940285.1">
    <property type="nucleotide sequence ID" value="NC_013741.1"/>
</dbReference>
<dbReference type="STRING" id="572546.Arcpr_0886"/>
<dbReference type="InterPro" id="IPR036866">
    <property type="entry name" value="RibonucZ/Hydroxyglut_hydro"/>
</dbReference>
<proteinExistence type="inferred from homology"/>
<comment type="similarity">
    <text evidence="1">Belongs to the UPF0282 family.</text>
</comment>
<dbReference type="PANTHER" id="PTHR43546">
    <property type="entry name" value="UPF0173 METAL-DEPENDENT HYDROLASE MJ1163-RELATED"/>
    <property type="match status" value="1"/>
</dbReference>
<dbReference type="EMBL" id="CP001857">
    <property type="protein sequence ID" value="ADB57949.1"/>
    <property type="molecule type" value="Genomic_DNA"/>
</dbReference>
<dbReference type="SUPFAM" id="SSF56281">
    <property type="entry name" value="Metallo-hydrolase/oxidoreductase"/>
    <property type="match status" value="1"/>
</dbReference>
<name>D2RI24_ARCPA</name>
<sequence length="283" mass="32525">MKIKPIAFDSFGARSMCTAIETKDVKIVIDPSVALAPKRFGLPPHELELRKKEELWSKIKEELKDADVVIITHYHYDHHNPNEPEVLNDKILLVKHPKNAINFSQMRRAHYFLSLLKAKVEFADSKEFEFGNTRIVFSKPVPHGKDSKLGYVLEVLVEEDIKFLFTSDVEGMPLNEQVEFVISSDPDVLFVDGPMTYMPHIFGRKLLEKSLENLNKILEKTGVKVLVLDHHLLRDLNWRAKVENLLKKAEELGVDVKSASEFAGKPENLLEARRKELYQKSLD</sequence>
<dbReference type="InterPro" id="IPR001279">
    <property type="entry name" value="Metallo-B-lactamas"/>
</dbReference>
<dbReference type="PaxDb" id="572546-Arcpr_0886"/>
<dbReference type="InterPro" id="IPR014426">
    <property type="entry name" value="UPF0282_hydrls"/>
</dbReference>
<reference evidence="3 4" key="1">
    <citation type="journal article" date="2010" name="Stand. Genomic Sci.">
        <title>Complete genome sequence of Archaeoglobus profundus type strain (AV18).</title>
        <authorList>
            <person name="von Jan M."/>
            <person name="Lapidus A."/>
            <person name="Del Rio T.G."/>
            <person name="Copeland A."/>
            <person name="Tice H."/>
            <person name="Cheng J.F."/>
            <person name="Lucas S."/>
            <person name="Chen F."/>
            <person name="Nolan M."/>
            <person name="Goodwin L."/>
            <person name="Han C."/>
            <person name="Pitluck S."/>
            <person name="Liolios K."/>
            <person name="Ivanova N."/>
            <person name="Mavromatis K."/>
            <person name="Ovchinnikova G."/>
            <person name="Chertkov O."/>
            <person name="Pati A."/>
            <person name="Chen A."/>
            <person name="Palaniappan K."/>
            <person name="Land M."/>
            <person name="Hauser L."/>
            <person name="Chang Y.J."/>
            <person name="Jeffries C.D."/>
            <person name="Saunders E."/>
            <person name="Brettin T."/>
            <person name="Detter J.C."/>
            <person name="Chain P."/>
            <person name="Eichinger K."/>
            <person name="Huber H."/>
            <person name="Spring S."/>
            <person name="Rohde M."/>
            <person name="Goker M."/>
            <person name="Wirth R."/>
            <person name="Woyke T."/>
            <person name="Bristow J."/>
            <person name="Eisen J.A."/>
            <person name="Markowitz V."/>
            <person name="Hugenholtz P."/>
            <person name="Kyrpides N.C."/>
            <person name="Klenk H.P."/>
        </authorList>
    </citation>
    <scope>NUCLEOTIDE SEQUENCE [LARGE SCALE GENOMIC DNA]</scope>
    <source>
        <strain evidence="4">DSM 5631 / JCM 9629 / NBRC 100127 / Av18</strain>
    </source>
</reference>
<feature type="domain" description="Metallo-beta-lactamase" evidence="2">
    <location>
        <begin position="27"/>
        <end position="230"/>
    </location>
</feature>
<dbReference type="GeneID" id="8739550"/>
<dbReference type="AlphaFoldDB" id="D2RI24"/>
<dbReference type="NCBIfam" id="NF003287">
    <property type="entry name" value="PRK04286.1-1"/>
    <property type="match status" value="1"/>
</dbReference>
<dbReference type="PIRSF" id="PIRSF004944">
    <property type="entry name" value="UCP004944_hydrls"/>
    <property type="match status" value="1"/>
</dbReference>
<dbReference type="eggNOG" id="arCOG00969">
    <property type="taxonomic scope" value="Archaea"/>
</dbReference>
<dbReference type="OrthoDB" id="21331at2157"/>
<dbReference type="InterPro" id="IPR050114">
    <property type="entry name" value="UPF0173_UPF0282_UlaG_hydrolase"/>
</dbReference>
<organism evidence="3 4">
    <name type="scientific">Archaeoglobus profundus (strain DSM 5631 / JCM 9629 / NBRC 100127 / Av18)</name>
    <dbReference type="NCBI Taxonomy" id="572546"/>
    <lineage>
        <taxon>Archaea</taxon>
        <taxon>Methanobacteriati</taxon>
        <taxon>Methanobacteriota</taxon>
        <taxon>Archaeoglobi</taxon>
        <taxon>Archaeoglobales</taxon>
        <taxon>Archaeoglobaceae</taxon>
        <taxon>Archaeoglobus</taxon>
    </lineage>
</organism>
<dbReference type="KEGG" id="apo:Arcpr_0886"/>
<accession>D2RI24</accession>
<dbReference type="HOGENOM" id="CLU_079268_0_0_2"/>
<dbReference type="PANTHER" id="PTHR43546:SF4">
    <property type="entry name" value="UPF0282 PROTEIN MJ1629"/>
    <property type="match status" value="1"/>
</dbReference>
<evidence type="ECO:0000256" key="1">
    <source>
        <dbReference type="HAMAP-Rule" id="MF_01406"/>
    </source>
</evidence>